<comment type="caution">
    <text evidence="2">The sequence shown here is derived from an EMBL/GenBank/DDBJ whole genome shotgun (WGS) entry which is preliminary data.</text>
</comment>
<evidence type="ECO:0008006" key="4">
    <source>
        <dbReference type="Google" id="ProtNLM"/>
    </source>
</evidence>
<sequence length="322" mass="34433">MDTLLTLSFDNISSKNPDKIRKGLRQIEGLLAQICLARSETSPQSHYSTASSTTSSPSPIKSLEQLTSDPAFDEFYRLQQSFEYNLASRLTDTLDRLLGLRSNTLTDNLLLSTLTVLHGTLLLHPPSRHLFSRETSMLALLDLLDPATPPPILSAAVLTLVSALLDSPRCARAFEAADGLRTVASLFRARATPTEVKMKIVEFLYFYLMPEPSASTSRPSSADAMVVAFGGMAPPTPASTPLASAQSSLAVGHARAASRSSVIASSEGAGFVIAKDDTLTRSTEDKQRMLGRYLSNVEDLVQDLREAGSLPGGGGGTSVAVF</sequence>
<dbReference type="PANTHER" id="PTHR34065">
    <property type="entry name" value="CELL DIVISION CONTROL PROTEIN 14"/>
    <property type="match status" value="1"/>
</dbReference>
<dbReference type="PANTHER" id="PTHR34065:SF1">
    <property type="entry name" value="CELL DIVISION CONTROL PROTEIN 14"/>
    <property type="match status" value="1"/>
</dbReference>
<feature type="compositionally biased region" description="Low complexity" evidence="1">
    <location>
        <begin position="48"/>
        <end position="59"/>
    </location>
</feature>
<gene>
    <name evidence="2" type="ORF">FH972_023166</name>
</gene>
<accession>A0A5N6KUE6</accession>
<dbReference type="Pfam" id="PF08045">
    <property type="entry name" value="CDC14"/>
    <property type="match status" value="1"/>
</dbReference>
<reference evidence="2 3" key="1">
    <citation type="submission" date="2019-06" db="EMBL/GenBank/DDBJ databases">
        <title>A chromosomal-level reference genome of Carpinus fangiana (Coryloideae, Betulaceae).</title>
        <authorList>
            <person name="Yang X."/>
            <person name="Wang Z."/>
            <person name="Zhang L."/>
            <person name="Hao G."/>
            <person name="Liu J."/>
            <person name="Yang Y."/>
        </authorList>
    </citation>
    <scope>NUCLEOTIDE SEQUENCE [LARGE SCALE GENOMIC DNA]</scope>
    <source>
        <strain evidence="2">Cfa_2016G</strain>
        <tissue evidence="2">Leaf</tissue>
    </source>
</reference>
<evidence type="ECO:0000313" key="2">
    <source>
        <dbReference type="EMBL" id="KAB8346119.1"/>
    </source>
</evidence>
<feature type="region of interest" description="Disordered" evidence="1">
    <location>
        <begin position="43"/>
        <end position="63"/>
    </location>
</feature>
<dbReference type="InterPro" id="IPR012535">
    <property type="entry name" value="Cell_div_Cdc14"/>
</dbReference>
<organism evidence="2 3">
    <name type="scientific">Carpinus fangiana</name>
    <dbReference type="NCBI Taxonomy" id="176857"/>
    <lineage>
        <taxon>Eukaryota</taxon>
        <taxon>Viridiplantae</taxon>
        <taxon>Streptophyta</taxon>
        <taxon>Embryophyta</taxon>
        <taxon>Tracheophyta</taxon>
        <taxon>Spermatophyta</taxon>
        <taxon>Magnoliopsida</taxon>
        <taxon>eudicotyledons</taxon>
        <taxon>Gunneridae</taxon>
        <taxon>Pentapetalae</taxon>
        <taxon>rosids</taxon>
        <taxon>fabids</taxon>
        <taxon>Fagales</taxon>
        <taxon>Betulaceae</taxon>
        <taxon>Carpinus</taxon>
    </lineage>
</organism>
<dbReference type="EMBL" id="VIBQ01000013">
    <property type="protein sequence ID" value="KAB8346119.1"/>
    <property type="molecule type" value="Genomic_DNA"/>
</dbReference>
<dbReference type="AlphaFoldDB" id="A0A5N6KUE6"/>
<name>A0A5N6KUE6_9ROSI</name>
<proteinExistence type="predicted"/>
<dbReference type="Proteomes" id="UP000327013">
    <property type="component" value="Unassembled WGS sequence"/>
</dbReference>
<keyword evidence="3" id="KW-1185">Reference proteome</keyword>
<evidence type="ECO:0000313" key="3">
    <source>
        <dbReference type="Proteomes" id="UP000327013"/>
    </source>
</evidence>
<protein>
    <recommendedName>
        <fullName evidence="4">Cell division control protein 14</fullName>
    </recommendedName>
</protein>
<evidence type="ECO:0000256" key="1">
    <source>
        <dbReference type="SAM" id="MobiDB-lite"/>
    </source>
</evidence>